<dbReference type="PATRIC" id="fig|888019.4.peg.257"/>
<comment type="caution">
    <text evidence="1">The sequence shown here is derived from an EMBL/GenBank/DDBJ whole genome shotgun (WGS) entry which is preliminary data.</text>
</comment>
<dbReference type="HOGENOM" id="CLU_056722_0_0_11"/>
<dbReference type="EMBL" id="AXZG01000010">
    <property type="protein sequence ID" value="ERT67400.1"/>
    <property type="molecule type" value="Genomic_DNA"/>
</dbReference>
<proteinExistence type="predicted"/>
<dbReference type="Proteomes" id="UP000017174">
    <property type="component" value="Unassembled WGS sequence"/>
</dbReference>
<dbReference type="AlphaFoldDB" id="U7V775"/>
<sequence>MGVLEPVGNRYAGRMTPLNLLDSVAPSGGSDRALIWRELRWVERQPVLEAEPLTAAAGEQHPSGERIRIPLTPGAFLGLRLLADTAGEHLRYCAGYFASGPPGENTNTPNTGAPHRVPCPEGARIRSGKQCERCAARDEFTALHTAHLHPGTLTPGMRAYAATPHRLYIATFPDGTSKVGTSSQASTPRRLDEQAPAVATYIAQAPDGLSVREAEDAVTRIGGVPQVKQTPSKYRAWLNPLPNSTIRSAHQETMKTAREALTHAQLRAPLTPLYEPWEPSPAMARPYAALRAGSPEPLGQFPSVLSTGAAGFYCTGAAGKFMTAHTGDPAAALLVNTAEIDNLAFTVNHDISTVNIQTALF</sequence>
<protein>
    <recommendedName>
        <fullName evidence="3">DUF2797 domain-containing protein</fullName>
    </recommendedName>
</protein>
<evidence type="ECO:0008006" key="3">
    <source>
        <dbReference type="Google" id="ProtNLM"/>
    </source>
</evidence>
<evidence type="ECO:0000313" key="2">
    <source>
        <dbReference type="Proteomes" id="UP000017174"/>
    </source>
</evidence>
<name>U7V775_9MICC</name>
<accession>U7V775</accession>
<reference evidence="1 2" key="1">
    <citation type="submission" date="2013-08" db="EMBL/GenBank/DDBJ databases">
        <authorList>
            <person name="Weinstock G."/>
            <person name="Sodergren E."/>
            <person name="Wylie T."/>
            <person name="Fulton L."/>
            <person name="Fulton R."/>
            <person name="Fronick C."/>
            <person name="O'Laughlin M."/>
            <person name="Godfrey J."/>
            <person name="Miner T."/>
            <person name="Herter B."/>
            <person name="Appelbaum E."/>
            <person name="Cordes M."/>
            <person name="Lek S."/>
            <person name="Wollam A."/>
            <person name="Pepin K.H."/>
            <person name="Palsikar V.B."/>
            <person name="Mitreva M."/>
            <person name="Wilson R.K."/>
        </authorList>
    </citation>
    <scope>NUCLEOTIDE SEQUENCE [LARGE SCALE GENOMIC DNA]</scope>
    <source>
        <strain evidence="1 2">F0184</strain>
    </source>
</reference>
<organism evidence="1 2">
    <name type="scientific">Rothia aeria F0184</name>
    <dbReference type="NCBI Taxonomy" id="888019"/>
    <lineage>
        <taxon>Bacteria</taxon>
        <taxon>Bacillati</taxon>
        <taxon>Actinomycetota</taxon>
        <taxon>Actinomycetes</taxon>
        <taxon>Micrococcales</taxon>
        <taxon>Micrococcaceae</taxon>
        <taxon>Rothia</taxon>
    </lineage>
</organism>
<gene>
    <name evidence="1" type="ORF">HMPREF0742_00305</name>
</gene>
<evidence type="ECO:0000313" key="1">
    <source>
        <dbReference type="EMBL" id="ERT67400.1"/>
    </source>
</evidence>